<evidence type="ECO:0000256" key="1">
    <source>
        <dbReference type="SAM" id="MobiDB-lite"/>
    </source>
</evidence>
<keyword evidence="3" id="KW-1185">Reference proteome</keyword>
<gene>
    <name evidence="2" type="ORF">DAKH74_021010</name>
</gene>
<proteinExistence type="predicted"/>
<dbReference type="AlphaFoldDB" id="A0AAV5RVL7"/>
<feature type="region of interest" description="Disordered" evidence="1">
    <location>
        <begin position="19"/>
        <end position="111"/>
    </location>
</feature>
<reference evidence="2 3" key="1">
    <citation type="journal article" date="2023" name="Elife">
        <title>Identification of key yeast species and microbe-microbe interactions impacting larval growth of Drosophila in the wild.</title>
        <authorList>
            <person name="Mure A."/>
            <person name="Sugiura Y."/>
            <person name="Maeda R."/>
            <person name="Honda K."/>
            <person name="Sakurai N."/>
            <person name="Takahashi Y."/>
            <person name="Watada M."/>
            <person name="Katoh T."/>
            <person name="Gotoh A."/>
            <person name="Gotoh Y."/>
            <person name="Taniguchi I."/>
            <person name="Nakamura K."/>
            <person name="Hayashi T."/>
            <person name="Katayama T."/>
            <person name="Uemura T."/>
            <person name="Hattori Y."/>
        </authorList>
    </citation>
    <scope>NUCLEOTIDE SEQUENCE [LARGE SCALE GENOMIC DNA]</scope>
    <source>
        <strain evidence="2 3">KH-74</strain>
    </source>
</reference>
<dbReference type="EMBL" id="BTGD01000005">
    <property type="protein sequence ID" value="GMM55485.1"/>
    <property type="molecule type" value="Genomic_DNA"/>
</dbReference>
<dbReference type="Proteomes" id="UP001377567">
    <property type="component" value="Unassembled WGS sequence"/>
</dbReference>
<protein>
    <submittedName>
        <fullName evidence="2">Uncharacterized protein</fullName>
    </submittedName>
</protein>
<comment type="caution">
    <text evidence="2">The sequence shown here is derived from an EMBL/GenBank/DDBJ whole genome shotgun (WGS) entry which is preliminary data.</text>
</comment>
<evidence type="ECO:0000313" key="3">
    <source>
        <dbReference type="Proteomes" id="UP001377567"/>
    </source>
</evidence>
<feature type="compositionally biased region" description="Basic and acidic residues" evidence="1">
    <location>
        <begin position="91"/>
        <end position="111"/>
    </location>
</feature>
<organism evidence="2 3">
    <name type="scientific">Maudiozyma humilis</name>
    <name type="common">Sour dough yeast</name>
    <name type="synonym">Kazachstania humilis</name>
    <dbReference type="NCBI Taxonomy" id="51915"/>
    <lineage>
        <taxon>Eukaryota</taxon>
        <taxon>Fungi</taxon>
        <taxon>Dikarya</taxon>
        <taxon>Ascomycota</taxon>
        <taxon>Saccharomycotina</taxon>
        <taxon>Saccharomycetes</taxon>
        <taxon>Saccharomycetales</taxon>
        <taxon>Saccharomycetaceae</taxon>
        <taxon>Maudiozyma</taxon>
    </lineage>
</organism>
<name>A0AAV5RVL7_MAUHU</name>
<sequence length="111" mass="12906">MILPLWSRSRYRCTGIDWGRRRASNTETAETPKSRQIRTKKAKSGSNVRVFLCDDRTNDNSDSAWPEKTPERPSENGQMTIVMSSRRKDKRFVPNDDLSAHHTPKERTNEE</sequence>
<evidence type="ECO:0000313" key="2">
    <source>
        <dbReference type="EMBL" id="GMM55485.1"/>
    </source>
</evidence>
<accession>A0AAV5RVL7</accession>